<evidence type="ECO:0000313" key="2">
    <source>
        <dbReference type="EMBL" id="ODV81446.1"/>
    </source>
</evidence>
<dbReference type="Proteomes" id="UP000094285">
    <property type="component" value="Unassembled WGS sequence"/>
</dbReference>
<dbReference type="PANTHER" id="PTHR39142:SF1">
    <property type="entry name" value="AEL197CP"/>
    <property type="match status" value="1"/>
</dbReference>
<dbReference type="STRING" id="984487.A0A1E4SPM3"/>
<reference evidence="3" key="1">
    <citation type="submission" date="2016-05" db="EMBL/GenBank/DDBJ databases">
        <title>Comparative genomics of biotechnologically important yeasts.</title>
        <authorList>
            <consortium name="DOE Joint Genome Institute"/>
            <person name="Riley R."/>
            <person name="Haridas S."/>
            <person name="Wolfe K.H."/>
            <person name="Lopes M.R."/>
            <person name="Hittinger C.T."/>
            <person name="Goker M."/>
            <person name="Salamov A."/>
            <person name="Wisecaver J."/>
            <person name="Long T.M."/>
            <person name="Aerts A.L."/>
            <person name="Barry K."/>
            <person name="Choi C."/>
            <person name="Clum A."/>
            <person name="Coughlan A.Y."/>
            <person name="Deshpande S."/>
            <person name="Douglass A.P."/>
            <person name="Hanson S.J."/>
            <person name="Klenk H.-P."/>
            <person name="Labutti K."/>
            <person name="Lapidus A."/>
            <person name="Lindquist E."/>
            <person name="Lipzen A."/>
            <person name="Meier-Kolthoff J.P."/>
            <person name="Ohm R.A."/>
            <person name="Otillar R.P."/>
            <person name="Pangilinan J."/>
            <person name="Peng Y."/>
            <person name="Rokas A."/>
            <person name="Rosa C.A."/>
            <person name="Scheuner C."/>
            <person name="Sibirny A.A."/>
            <person name="Slot J.C."/>
            <person name="Stielow J.B."/>
            <person name="Sun H."/>
            <person name="Kurtzman C.P."/>
            <person name="Blackwell M."/>
            <person name="Grigoriev I.V."/>
            <person name="Jeffries T.W."/>
        </authorList>
    </citation>
    <scope>NUCLEOTIDE SEQUENCE [LARGE SCALE GENOMIC DNA]</scope>
    <source>
        <strain evidence="3">NRRL Y-17324</strain>
    </source>
</reference>
<keyword evidence="1" id="KW-0732">Signal</keyword>
<evidence type="ECO:0000313" key="3">
    <source>
        <dbReference type="Proteomes" id="UP000094285"/>
    </source>
</evidence>
<feature type="signal peptide" evidence="1">
    <location>
        <begin position="1"/>
        <end position="15"/>
    </location>
</feature>
<dbReference type="GeneID" id="30980542"/>
<evidence type="ECO:0000256" key="1">
    <source>
        <dbReference type="SAM" id="SignalP"/>
    </source>
</evidence>
<proteinExistence type="predicted"/>
<dbReference type="EMBL" id="KV453909">
    <property type="protein sequence ID" value="ODV81446.1"/>
    <property type="molecule type" value="Genomic_DNA"/>
</dbReference>
<dbReference type="RefSeq" id="XP_020066568.1">
    <property type="nucleotide sequence ID" value="XM_020206405.1"/>
</dbReference>
<accession>A0A1E4SPM3</accession>
<gene>
    <name evidence="2" type="ORF">CANTADRAFT_19081</name>
</gene>
<feature type="chain" id="PRO_5012249724" evidence="1">
    <location>
        <begin position="16"/>
        <end position="519"/>
    </location>
</feature>
<name>A0A1E4SPM3_9ASCO</name>
<sequence length="519" mass="58296">MLFFVWLLLFPIVTAFLFDTGFDLDHDQPLDPMAQFQAGLSPFKQSVIPPRKGREDYLTEFTPISNTIVQSELQLYSFNVNTSSGLGEYYQLLIFLTGNLCTQPSNVGLNDTSLAVYYSFNASMFTNFELGQMELFEAGYFQALTDVPIVDSSEYEDSVLYIAVRAPENTDRTANWTYQIGVSQNDLVFQWDDRPSAMVVDTDEQSALIVTNNLTAPHSSDLSRLNISKSPYSLLVYSYDYKDYFASLNCSWCAIRDGPALLSSSEINTSYTTRNGGIQQQFYVSNLNSSTKYLAYLVSDFGGNSFGGAIYQPLEFETLDSPACELIYDLEFCDRVAYSVPTNKDGSKDSVKQLYDDQAKNLFTNFSKALQQIACNTTADAVFSPVRTCEDCADSYKDWLCAVTIPRCSTRNVTGYKYRETNDSRNDFILNTIEPNLPYYEVLPCLNVCQAIVADCPADFQFSCPKKNVSIEKSYYFDLGGRYPTCNYVGTEKVVSSRGLRNTVNWLLLLVVVAANVLV</sequence>
<keyword evidence="3" id="KW-1185">Reference proteome</keyword>
<dbReference type="AlphaFoldDB" id="A0A1E4SPM3"/>
<dbReference type="OrthoDB" id="5405745at2759"/>
<dbReference type="InterPro" id="IPR024338">
    <property type="entry name" value="MID1/Yam8"/>
</dbReference>
<organism evidence="2 3">
    <name type="scientific">Suhomyces tanzawaensis NRRL Y-17324</name>
    <dbReference type="NCBI Taxonomy" id="984487"/>
    <lineage>
        <taxon>Eukaryota</taxon>
        <taxon>Fungi</taxon>
        <taxon>Dikarya</taxon>
        <taxon>Ascomycota</taxon>
        <taxon>Saccharomycotina</taxon>
        <taxon>Pichiomycetes</taxon>
        <taxon>Debaryomycetaceae</taxon>
        <taxon>Suhomyces</taxon>
    </lineage>
</organism>
<dbReference type="PANTHER" id="PTHR39142">
    <property type="entry name" value="MID1P"/>
    <property type="match status" value="1"/>
</dbReference>
<protein>
    <submittedName>
        <fullName evidence="2">Uncharacterized protein</fullName>
    </submittedName>
</protein>
<dbReference type="GO" id="GO:0005262">
    <property type="term" value="F:calcium channel activity"/>
    <property type="evidence" value="ECO:0007669"/>
    <property type="project" value="InterPro"/>
</dbReference>
<dbReference type="GO" id="GO:0098703">
    <property type="term" value="P:calcium ion import across plasma membrane"/>
    <property type="evidence" value="ECO:0007669"/>
    <property type="project" value="InterPro"/>
</dbReference>
<dbReference type="Pfam" id="PF12929">
    <property type="entry name" value="Mid1"/>
    <property type="match status" value="1"/>
</dbReference>